<dbReference type="GO" id="GO:0004722">
    <property type="term" value="F:protein serine/threonine phosphatase activity"/>
    <property type="evidence" value="ECO:0007669"/>
    <property type="project" value="UniProtKB-EC"/>
</dbReference>
<reference evidence="2 3" key="1">
    <citation type="submission" date="2020-08" db="EMBL/GenBank/DDBJ databases">
        <title>Genomic Encyclopedia of Type Strains, Phase IV (KMG-V): Genome sequencing to study the core and pangenomes of soil and plant-associated prokaryotes.</title>
        <authorList>
            <person name="Whitman W."/>
        </authorList>
    </citation>
    <scope>NUCLEOTIDE SEQUENCE [LARGE SCALE GENOMIC DNA]</scope>
    <source>
        <strain evidence="2 3">M8UP14</strain>
    </source>
</reference>
<dbReference type="SMART" id="SM00331">
    <property type="entry name" value="PP2C_SIG"/>
    <property type="match status" value="1"/>
</dbReference>
<keyword evidence="2" id="KW-0378">Hydrolase</keyword>
<evidence type="ECO:0000313" key="3">
    <source>
        <dbReference type="Proteomes" id="UP000540989"/>
    </source>
</evidence>
<dbReference type="InterPro" id="IPR036457">
    <property type="entry name" value="PPM-type-like_dom_sf"/>
</dbReference>
<dbReference type="Gene3D" id="3.60.40.10">
    <property type="entry name" value="PPM-type phosphatase domain"/>
    <property type="match status" value="1"/>
</dbReference>
<dbReference type="AlphaFoldDB" id="A0A7W7ZA97"/>
<dbReference type="PANTHER" id="PTHR47992">
    <property type="entry name" value="PROTEIN PHOSPHATASE"/>
    <property type="match status" value="1"/>
</dbReference>
<organism evidence="2 3">
    <name type="scientific">Granulicella aggregans</name>
    <dbReference type="NCBI Taxonomy" id="474949"/>
    <lineage>
        <taxon>Bacteria</taxon>
        <taxon>Pseudomonadati</taxon>
        <taxon>Acidobacteriota</taxon>
        <taxon>Terriglobia</taxon>
        <taxon>Terriglobales</taxon>
        <taxon>Acidobacteriaceae</taxon>
        <taxon>Granulicella</taxon>
    </lineage>
</organism>
<proteinExistence type="predicted"/>
<dbReference type="SUPFAM" id="SSF81606">
    <property type="entry name" value="PP2C-like"/>
    <property type="match status" value="1"/>
</dbReference>
<gene>
    <name evidence="2" type="ORF">HDF16_000603</name>
</gene>
<evidence type="ECO:0000313" key="2">
    <source>
        <dbReference type="EMBL" id="MBB5055934.1"/>
    </source>
</evidence>
<dbReference type="Pfam" id="PF13672">
    <property type="entry name" value="PP2C_2"/>
    <property type="match status" value="1"/>
</dbReference>
<keyword evidence="3" id="KW-1185">Reference proteome</keyword>
<dbReference type="PROSITE" id="PS51746">
    <property type="entry name" value="PPM_2"/>
    <property type="match status" value="1"/>
</dbReference>
<dbReference type="EC" id="3.1.3.16" evidence="2"/>
<dbReference type="InterPro" id="IPR001932">
    <property type="entry name" value="PPM-type_phosphatase-like_dom"/>
</dbReference>
<sequence length="268" mass="28664">MPFESLTFAMLSDPGRVRRRNEDACAGDALHGVFVVCDGVGGAAGGEVASRLAADSYLAHMIEMRRAGVSPEVAVHNGVEYANRLVHRQSSQAAALRGMATTLVALYFEPRSTDAVVPSGVWLANVGDSRCYRLRNNELEQLTLDHSVVEEQVRAGEMTREQADRSPIRNVITRAVGSESKVLADVQRIDVRPGDMYLLASDGLMRELANPQIASILAGAVPDPADGTEDADQPVSNALLIRAVEELIASANRNGGGDNITCLLVETV</sequence>
<dbReference type="CDD" id="cd00143">
    <property type="entry name" value="PP2Cc"/>
    <property type="match status" value="1"/>
</dbReference>
<protein>
    <submittedName>
        <fullName evidence="2">Protein phosphatase</fullName>
        <ecNumber evidence="2">3.1.3.16</ecNumber>
    </submittedName>
</protein>
<dbReference type="InterPro" id="IPR015655">
    <property type="entry name" value="PP2C"/>
</dbReference>
<feature type="domain" description="PPM-type phosphatase" evidence="1">
    <location>
        <begin position="7"/>
        <end position="267"/>
    </location>
</feature>
<dbReference type="EMBL" id="JACHIP010000001">
    <property type="protein sequence ID" value="MBB5055934.1"/>
    <property type="molecule type" value="Genomic_DNA"/>
</dbReference>
<accession>A0A7W7ZA97</accession>
<dbReference type="Proteomes" id="UP000540989">
    <property type="component" value="Unassembled WGS sequence"/>
</dbReference>
<comment type="caution">
    <text evidence="2">The sequence shown here is derived from an EMBL/GenBank/DDBJ whole genome shotgun (WGS) entry which is preliminary data.</text>
</comment>
<evidence type="ECO:0000259" key="1">
    <source>
        <dbReference type="PROSITE" id="PS51746"/>
    </source>
</evidence>
<name>A0A7W7ZA97_9BACT</name>
<dbReference type="SMART" id="SM00332">
    <property type="entry name" value="PP2Cc"/>
    <property type="match status" value="1"/>
</dbReference>